<dbReference type="RefSeq" id="WP_200988529.1">
    <property type="nucleotide sequence ID" value="NZ_CP063311.1"/>
</dbReference>
<dbReference type="Gene3D" id="3.40.50.150">
    <property type="entry name" value="Vaccinia Virus protein VP39"/>
    <property type="match status" value="1"/>
</dbReference>
<dbReference type="KEGG" id="aee:IM676_00695"/>
<dbReference type="InterPro" id="IPR029063">
    <property type="entry name" value="SAM-dependent_MTases_sf"/>
</dbReference>
<evidence type="ECO:0000256" key="2">
    <source>
        <dbReference type="ARBA" id="ARBA00022679"/>
    </source>
</evidence>
<keyword evidence="3" id="KW-0689">Ribosomal protein</keyword>
<name>A0A7S6U6F2_9CYAN</name>
<evidence type="ECO:0000313" key="4">
    <source>
        <dbReference type="Proteomes" id="UP000593846"/>
    </source>
</evidence>
<protein>
    <submittedName>
        <fullName evidence="3">50S ribosomal protein L11 methyltransferase</fullName>
    </submittedName>
</protein>
<gene>
    <name evidence="3" type="ORF">IM676_00695</name>
</gene>
<dbReference type="GO" id="GO:0032259">
    <property type="term" value="P:methylation"/>
    <property type="evidence" value="ECO:0007669"/>
    <property type="project" value="UniProtKB-KW"/>
</dbReference>
<dbReference type="GO" id="GO:0005840">
    <property type="term" value="C:ribosome"/>
    <property type="evidence" value="ECO:0007669"/>
    <property type="project" value="UniProtKB-KW"/>
</dbReference>
<dbReference type="GO" id="GO:0008276">
    <property type="term" value="F:protein methyltransferase activity"/>
    <property type="evidence" value="ECO:0007669"/>
    <property type="project" value="InterPro"/>
</dbReference>
<keyword evidence="1 3" id="KW-0489">Methyltransferase</keyword>
<proteinExistence type="predicted"/>
<dbReference type="Proteomes" id="UP000593846">
    <property type="component" value="Chromosome"/>
</dbReference>
<dbReference type="PANTHER" id="PTHR43648">
    <property type="entry name" value="ELECTRON TRANSFER FLAVOPROTEIN BETA SUBUNIT LYSINE METHYLTRANSFERASE"/>
    <property type="match status" value="1"/>
</dbReference>
<accession>A0A7S6U6F2</accession>
<dbReference type="EMBL" id="CP063311">
    <property type="protein sequence ID" value="QOV22918.1"/>
    <property type="molecule type" value="Genomic_DNA"/>
</dbReference>
<reference evidence="4" key="1">
    <citation type="submission" date="2020-10" db="EMBL/GenBank/DDBJ databases">
        <title>Genome-based taxonomic classification of the species Anabaenopsis elenkinii.</title>
        <authorList>
            <person name="Delbaje E."/>
            <person name="Andreote A.P.D."/>
            <person name="Pellegrinetti T.A."/>
            <person name="Cruz R.B."/>
            <person name="Branco L.H.Z."/>
            <person name="Fiore M.F."/>
        </authorList>
    </citation>
    <scope>NUCLEOTIDE SEQUENCE [LARGE SCALE GENOMIC DNA]</scope>
    <source>
        <strain evidence="4">CCIBt3563</strain>
    </source>
</reference>
<keyword evidence="4" id="KW-1185">Reference proteome</keyword>
<evidence type="ECO:0000313" key="3">
    <source>
        <dbReference type="EMBL" id="QOV22918.1"/>
    </source>
</evidence>
<keyword evidence="2 3" id="KW-0808">Transferase</keyword>
<dbReference type="InterPro" id="IPR050078">
    <property type="entry name" value="Ribosomal_L11_MeTrfase_PrmA"/>
</dbReference>
<dbReference type="CDD" id="cd02440">
    <property type="entry name" value="AdoMet_MTases"/>
    <property type="match status" value="1"/>
</dbReference>
<dbReference type="SUPFAM" id="SSF53335">
    <property type="entry name" value="S-adenosyl-L-methionine-dependent methyltransferases"/>
    <property type="match status" value="1"/>
</dbReference>
<sequence>MSWIELKLNTTHEGVDWFCTLISENIDINDIYITQYAEVTTANSHWRFTIRLYLPYDFTGRIRLENIENLLSPLYRTGMTTAIETTLVETKITDGPQPPLHQIGDKFIIVNSNTPAESEIPEKIPLKIQKTLAFGSGLHPTTILSLRLLERYITPQMQVLDFGSGSGILSVAMAKLGANVLALDNDSIAVQATQETVILNGVEQQVKVISGSLGCGCQLGHWMGGNSVNDGSAIAVKQIFDLIVANIFARVHIALADDFRRSLRQTKTPAGLLITSGFTTDHEENVTTALNTAGFEVIDCERLNEWVALTHQYNA</sequence>
<dbReference type="AlphaFoldDB" id="A0A7S6U6F2"/>
<dbReference type="PANTHER" id="PTHR43648:SF1">
    <property type="entry name" value="ELECTRON TRANSFER FLAVOPROTEIN BETA SUBUNIT LYSINE METHYLTRANSFERASE"/>
    <property type="match status" value="1"/>
</dbReference>
<evidence type="ECO:0000256" key="1">
    <source>
        <dbReference type="ARBA" id="ARBA00022603"/>
    </source>
</evidence>
<organism evidence="3 4">
    <name type="scientific">Anabaenopsis elenkinii CCIBt3563</name>
    <dbReference type="NCBI Taxonomy" id="2779889"/>
    <lineage>
        <taxon>Bacteria</taxon>
        <taxon>Bacillati</taxon>
        <taxon>Cyanobacteriota</taxon>
        <taxon>Cyanophyceae</taxon>
        <taxon>Nostocales</taxon>
        <taxon>Nodulariaceae</taxon>
        <taxon>Anabaenopsis</taxon>
    </lineage>
</organism>
<keyword evidence="3" id="KW-0687">Ribonucleoprotein</keyword>
<dbReference type="Pfam" id="PF06325">
    <property type="entry name" value="PrmA"/>
    <property type="match status" value="1"/>
</dbReference>